<dbReference type="RefSeq" id="WP_113970484.1">
    <property type="nucleotide sequence ID" value="NZ_QNRJ01000013.1"/>
</dbReference>
<protein>
    <submittedName>
        <fullName evidence="1">Uncharacterized protein</fullName>
    </submittedName>
</protein>
<reference evidence="1 2" key="1">
    <citation type="submission" date="2018-06" db="EMBL/GenBank/DDBJ databases">
        <title>Freshwater and sediment microbial communities from various areas in North America, analyzing microbe dynamics in response to fracking.</title>
        <authorList>
            <person name="Lamendella R."/>
        </authorList>
    </citation>
    <scope>NUCLEOTIDE SEQUENCE [LARGE SCALE GENOMIC DNA]</scope>
    <source>
        <strain evidence="1 2">97B</strain>
    </source>
</reference>
<comment type="caution">
    <text evidence="1">The sequence shown here is derived from an EMBL/GenBank/DDBJ whole genome shotgun (WGS) entry which is preliminary data.</text>
</comment>
<dbReference type="AlphaFoldDB" id="A0A366ELL1"/>
<organism evidence="1 2">
    <name type="scientific">Rossellomorea aquimaris</name>
    <dbReference type="NCBI Taxonomy" id="189382"/>
    <lineage>
        <taxon>Bacteria</taxon>
        <taxon>Bacillati</taxon>
        <taxon>Bacillota</taxon>
        <taxon>Bacilli</taxon>
        <taxon>Bacillales</taxon>
        <taxon>Bacillaceae</taxon>
        <taxon>Rossellomorea</taxon>
    </lineage>
</organism>
<evidence type="ECO:0000313" key="2">
    <source>
        <dbReference type="Proteomes" id="UP000252118"/>
    </source>
</evidence>
<dbReference type="EMBL" id="QNRJ01000013">
    <property type="protein sequence ID" value="RBP02620.1"/>
    <property type="molecule type" value="Genomic_DNA"/>
</dbReference>
<accession>A0A366ELL1</accession>
<evidence type="ECO:0000313" key="1">
    <source>
        <dbReference type="EMBL" id="RBP02620.1"/>
    </source>
</evidence>
<sequence length="110" mass="12867">MPYTLLLLMFVLSIGFAAKDLFISKYLYLTNMKNIYERNVSVSHAILLEMEGGMLTSKQLKGNYGEILTHSEMVNQDEIRLEVTFKRDEELFLPTTVVYNRETKHIISWE</sequence>
<gene>
    <name evidence="1" type="ORF">DET59_11344</name>
</gene>
<dbReference type="Proteomes" id="UP000252118">
    <property type="component" value="Unassembled WGS sequence"/>
</dbReference>
<name>A0A366ELL1_9BACI</name>
<proteinExistence type="predicted"/>